<evidence type="ECO:0000313" key="3">
    <source>
        <dbReference type="EMBL" id="TDE00798.1"/>
    </source>
</evidence>
<sequence>MTTAAGAGRDGAEPSTSPAGADHPERPDMLDLRLVPVALALWLGALAGVALPRWAGLLVCAPAVVAAAIVVALPGRSERPRSVPSAGRRAVDASTGSPCAAHADS</sequence>
<protein>
    <submittedName>
        <fullName evidence="3">Competence protein ComEC</fullName>
    </submittedName>
</protein>
<proteinExistence type="predicted"/>
<dbReference type="InParanoid" id="A0A4V2Z0F7"/>
<feature type="transmembrane region" description="Helical" evidence="2">
    <location>
        <begin position="54"/>
        <end position="73"/>
    </location>
</feature>
<keyword evidence="4" id="KW-1185">Reference proteome</keyword>
<organism evidence="3 4">
    <name type="scientific">Jiangella asiatica</name>
    <dbReference type="NCBI Taxonomy" id="2530372"/>
    <lineage>
        <taxon>Bacteria</taxon>
        <taxon>Bacillati</taxon>
        <taxon>Actinomycetota</taxon>
        <taxon>Actinomycetes</taxon>
        <taxon>Jiangellales</taxon>
        <taxon>Jiangellaceae</taxon>
        <taxon>Jiangella</taxon>
    </lineage>
</organism>
<dbReference type="EMBL" id="SMKZ01000046">
    <property type="protein sequence ID" value="TDE00798.1"/>
    <property type="molecule type" value="Genomic_DNA"/>
</dbReference>
<feature type="region of interest" description="Disordered" evidence="1">
    <location>
        <begin position="77"/>
        <end position="105"/>
    </location>
</feature>
<evidence type="ECO:0000256" key="1">
    <source>
        <dbReference type="SAM" id="MobiDB-lite"/>
    </source>
</evidence>
<name>A0A4V2Z0F7_9ACTN</name>
<evidence type="ECO:0000256" key="2">
    <source>
        <dbReference type="SAM" id="Phobius"/>
    </source>
</evidence>
<feature type="region of interest" description="Disordered" evidence="1">
    <location>
        <begin position="1"/>
        <end position="27"/>
    </location>
</feature>
<keyword evidence="2" id="KW-0472">Membrane</keyword>
<feature type="non-terminal residue" evidence="3">
    <location>
        <position position="105"/>
    </location>
</feature>
<accession>A0A4V2Z0F7</accession>
<gene>
    <name evidence="3" type="ORF">E1269_24670</name>
</gene>
<dbReference type="AlphaFoldDB" id="A0A4V2Z0F7"/>
<evidence type="ECO:0000313" key="4">
    <source>
        <dbReference type="Proteomes" id="UP000294739"/>
    </source>
</evidence>
<keyword evidence="2" id="KW-1133">Transmembrane helix</keyword>
<keyword evidence="2" id="KW-0812">Transmembrane</keyword>
<reference evidence="3 4" key="1">
    <citation type="submission" date="2019-03" db="EMBL/GenBank/DDBJ databases">
        <title>Draft genome sequences of novel Actinobacteria.</title>
        <authorList>
            <person name="Sahin N."/>
            <person name="Ay H."/>
            <person name="Saygin H."/>
        </authorList>
    </citation>
    <scope>NUCLEOTIDE SEQUENCE [LARGE SCALE GENOMIC DNA]</scope>
    <source>
        <strain evidence="3 4">5K138</strain>
    </source>
</reference>
<dbReference type="Proteomes" id="UP000294739">
    <property type="component" value="Unassembled WGS sequence"/>
</dbReference>
<comment type="caution">
    <text evidence="3">The sequence shown here is derived from an EMBL/GenBank/DDBJ whole genome shotgun (WGS) entry which is preliminary data.</text>
</comment>